<organism evidence="3 4">
    <name type="scientific">Lasallia pustulata</name>
    <dbReference type="NCBI Taxonomy" id="136370"/>
    <lineage>
        <taxon>Eukaryota</taxon>
        <taxon>Fungi</taxon>
        <taxon>Dikarya</taxon>
        <taxon>Ascomycota</taxon>
        <taxon>Pezizomycotina</taxon>
        <taxon>Lecanoromycetes</taxon>
        <taxon>OSLEUM clade</taxon>
        <taxon>Umbilicariomycetidae</taxon>
        <taxon>Umbilicariales</taxon>
        <taxon>Umbilicariaceae</taxon>
        <taxon>Lasallia</taxon>
    </lineage>
</organism>
<gene>
    <name evidence="3" type="ORF">FRX48_00010</name>
</gene>
<feature type="region of interest" description="Disordered" evidence="1">
    <location>
        <begin position="134"/>
        <end position="156"/>
    </location>
</feature>
<feature type="compositionally biased region" description="Basic and acidic residues" evidence="1">
    <location>
        <begin position="274"/>
        <end position="284"/>
    </location>
</feature>
<evidence type="ECO:0000256" key="1">
    <source>
        <dbReference type="SAM" id="MobiDB-lite"/>
    </source>
</evidence>
<proteinExistence type="predicted"/>
<dbReference type="OrthoDB" id="5431075at2759"/>
<keyword evidence="2" id="KW-0812">Transmembrane</keyword>
<comment type="caution">
    <text evidence="3">The sequence shown here is derived from an EMBL/GenBank/DDBJ whole genome shotgun (WGS) entry which is preliminary data.</text>
</comment>
<feature type="region of interest" description="Disordered" evidence="1">
    <location>
        <begin position="179"/>
        <end position="206"/>
    </location>
</feature>
<keyword evidence="2" id="KW-1133">Transmembrane helix</keyword>
<feature type="compositionally biased region" description="Polar residues" evidence="1">
    <location>
        <begin position="193"/>
        <end position="206"/>
    </location>
</feature>
<evidence type="ECO:0000313" key="4">
    <source>
        <dbReference type="Proteomes" id="UP000324767"/>
    </source>
</evidence>
<evidence type="ECO:0000313" key="3">
    <source>
        <dbReference type="EMBL" id="KAA6415295.1"/>
    </source>
</evidence>
<protein>
    <submittedName>
        <fullName evidence="3">Uncharacterized protein</fullName>
    </submittedName>
</protein>
<feature type="compositionally biased region" description="Low complexity" evidence="1">
    <location>
        <begin position="179"/>
        <end position="192"/>
    </location>
</feature>
<name>A0A5M8Q267_9LECA</name>
<feature type="region of interest" description="Disordered" evidence="1">
    <location>
        <begin position="270"/>
        <end position="296"/>
    </location>
</feature>
<reference evidence="3 4" key="1">
    <citation type="submission" date="2019-09" db="EMBL/GenBank/DDBJ databases">
        <title>The hologenome of the rock-dwelling lichen Lasallia pustulata.</title>
        <authorList>
            <person name="Greshake Tzovaras B."/>
            <person name="Segers F."/>
            <person name="Bicker A."/>
            <person name="Dal Grande F."/>
            <person name="Otte J."/>
            <person name="Hankeln T."/>
            <person name="Schmitt I."/>
            <person name="Ebersberger I."/>
        </authorList>
    </citation>
    <scope>NUCLEOTIDE SEQUENCE [LARGE SCALE GENOMIC DNA]</scope>
    <source>
        <strain evidence="3">A1-1</strain>
    </source>
</reference>
<sequence>MQSCYNPGGNLDPNYTSCNPSAGVSACCWTGESCIGENLCFSQQGYIYRGSCTDSSWKAPECPTVCRDVWNNNLIPCNVVDHGGWGTFACFCQAAQIQECCLQNFTLTAGFGLISAANINGVTAASSVSSGHLSGTSSSPSSQVPTTESSSSTSSQLQTIETSSSASFDVTTTPHLASDTTLAAPATSATATNSYRTPSPATPSNAHSKSTIIFAAIGVPLGILIMAVLIYFLLLGRKQRRRLEQEVAALSMSSSTTRYQISYPISTECPSSSDRCELPGDRGTELPTGKEITELQ</sequence>
<dbReference type="Proteomes" id="UP000324767">
    <property type="component" value="Unassembled WGS sequence"/>
</dbReference>
<keyword evidence="2" id="KW-0472">Membrane</keyword>
<evidence type="ECO:0000256" key="2">
    <source>
        <dbReference type="SAM" id="Phobius"/>
    </source>
</evidence>
<dbReference type="EMBL" id="VXIT01000001">
    <property type="protein sequence ID" value="KAA6415295.1"/>
    <property type="molecule type" value="Genomic_DNA"/>
</dbReference>
<accession>A0A5M8Q267</accession>
<dbReference type="AlphaFoldDB" id="A0A5M8Q267"/>
<feature type="transmembrane region" description="Helical" evidence="2">
    <location>
        <begin position="212"/>
        <end position="234"/>
    </location>
</feature>